<dbReference type="SUPFAM" id="SSF53474">
    <property type="entry name" value="alpha/beta-Hydrolases"/>
    <property type="match status" value="1"/>
</dbReference>
<dbReference type="InterPro" id="IPR033556">
    <property type="entry name" value="PLA"/>
</dbReference>
<dbReference type="GO" id="GO:0016042">
    <property type="term" value="P:lipid catabolic process"/>
    <property type="evidence" value="ECO:0007669"/>
    <property type="project" value="UniProtKB-UniRule"/>
</dbReference>
<reference evidence="8" key="2">
    <citation type="submission" date="2018-10" db="UniProtKB">
        <authorList>
            <consortium name="EnsemblPlants"/>
        </authorList>
    </citation>
    <scope>IDENTIFICATION</scope>
</reference>
<evidence type="ECO:0000256" key="4">
    <source>
        <dbReference type="ARBA" id="ARBA00022963"/>
    </source>
</evidence>
<evidence type="ECO:0000313" key="8">
    <source>
        <dbReference type="EnsemblPlants" id="TraesCS4A02G300900.1"/>
    </source>
</evidence>
<dbReference type="EC" id="3.1.1.-" evidence="6"/>
<dbReference type="Proteomes" id="UP000019116">
    <property type="component" value="Chromosome 4A"/>
</dbReference>
<evidence type="ECO:0000256" key="5">
    <source>
        <dbReference type="ARBA" id="ARBA00023098"/>
    </source>
</evidence>
<dbReference type="InterPro" id="IPR029058">
    <property type="entry name" value="AB_hydrolase_fold"/>
</dbReference>
<evidence type="ECO:0000256" key="3">
    <source>
        <dbReference type="ARBA" id="ARBA00022801"/>
    </source>
</evidence>
<dbReference type="GeneID" id="123181710"/>
<dbReference type="PANTHER" id="PTHR31828:SF54">
    <property type="entry name" value="PHOSPHOLIPASE A1"/>
    <property type="match status" value="1"/>
</dbReference>
<dbReference type="Gramene" id="TraesCS4A02G300900.1">
    <property type="protein sequence ID" value="TraesCS4A02G300900.1"/>
    <property type="gene ID" value="TraesCS4A02G300900"/>
</dbReference>
<evidence type="ECO:0000259" key="7">
    <source>
        <dbReference type="Pfam" id="PF01764"/>
    </source>
</evidence>
<dbReference type="SMR" id="A0A3B6I1U7"/>
<dbReference type="AlphaFoldDB" id="A0A3B6I1U7"/>
<dbReference type="OrthoDB" id="438440at2759"/>
<dbReference type="PANTHER" id="PTHR31828">
    <property type="entry name" value="PHOSPHOLIPASE A1-IIGAMMA"/>
    <property type="match status" value="1"/>
</dbReference>
<gene>
    <name evidence="8" type="primary">LOC123181710</name>
</gene>
<protein>
    <recommendedName>
        <fullName evidence="6">Phospholipase A1</fullName>
        <ecNumber evidence="6">3.1.1.-</ecNumber>
    </recommendedName>
</protein>
<feature type="domain" description="Fungal lipase-type" evidence="7">
    <location>
        <begin position="167"/>
        <end position="332"/>
    </location>
</feature>
<comment type="function">
    <text evidence="1 6">Acylhydrolase that catalyzes the hydrolysis of phospholipids at the sn-1 position.</text>
</comment>
<dbReference type="GO" id="GO:0008970">
    <property type="term" value="F:phospholipase A1 activity"/>
    <property type="evidence" value="ECO:0007669"/>
    <property type="project" value="UniProtKB-UniRule"/>
</dbReference>
<keyword evidence="9" id="KW-1185">Reference proteome</keyword>
<accession>A0A3B6I1U7</accession>
<comment type="similarity">
    <text evidence="2 6">Belongs to the AB hydrolase superfamily. Lipase family.</text>
</comment>
<keyword evidence="5 6" id="KW-0443">Lipid metabolism</keyword>
<dbReference type="Pfam" id="PF01764">
    <property type="entry name" value="Lipase_3"/>
    <property type="match status" value="1"/>
</dbReference>
<dbReference type="STRING" id="4565.A0A3B6I1U7"/>
<evidence type="ECO:0000256" key="2">
    <source>
        <dbReference type="ARBA" id="ARBA00010701"/>
    </source>
</evidence>
<dbReference type="CDD" id="cd00519">
    <property type="entry name" value="Lipase_3"/>
    <property type="match status" value="1"/>
</dbReference>
<dbReference type="InterPro" id="IPR002921">
    <property type="entry name" value="Fungal_lipase-type"/>
</dbReference>
<keyword evidence="3 6" id="KW-0378">Hydrolase</keyword>
<proteinExistence type="inferred from homology"/>
<dbReference type="EnsemblPlants" id="TraesCS4A02G300900.1">
    <property type="protein sequence ID" value="TraesCS4A02G300900.1"/>
    <property type="gene ID" value="TraesCS4A02G300900"/>
</dbReference>
<dbReference type="FunFam" id="3.40.50.1820:FF:000065">
    <property type="entry name" value="Phospholipase A1-II 3"/>
    <property type="match status" value="1"/>
</dbReference>
<evidence type="ECO:0000313" key="9">
    <source>
        <dbReference type="Proteomes" id="UP000019116"/>
    </source>
</evidence>
<evidence type="ECO:0000256" key="6">
    <source>
        <dbReference type="RuleBase" id="RU367093"/>
    </source>
</evidence>
<dbReference type="OMA" id="WFCPGES"/>
<reference evidence="8" key="1">
    <citation type="submission" date="2018-08" db="EMBL/GenBank/DDBJ databases">
        <authorList>
            <person name="Rossello M."/>
        </authorList>
    </citation>
    <scope>NUCLEOTIDE SEQUENCE [LARGE SCALE GENOMIC DNA]</scope>
    <source>
        <strain evidence="8">cv. Chinese Spring</strain>
    </source>
</reference>
<keyword evidence="4 6" id="KW-0442">Lipid degradation</keyword>
<name>A0A3B6I1U7_WHEAT</name>
<sequence length="443" mass="48712">MDNNLVTAAITAQEPPLPPSSTLGSIASQWRELHGARSWHGLLDPIDDDLRAFVIAYGEHAAAAYDGFNAERRSPRVGSCLYSRANLLAACGVSCPAHYTVTKFLYAPAGLWLPKSTSASPATQAATEPFFVRPLREGPLWREANWMGYVAVATDEGAAALGRRDIVVAWRGTVMKLEYLSDGDWLHAPATKVLGHSMATAYKDARVHHGFLSVYTSADKQSKHNNTSVQDQVREEVRRLLQVHKDEEVSITVTGHSLGASLATLNAVDMVAHGINVPPAYSKQSSCPVTAILFASPRVGNGGFKAAIASFPDLRALSVRNEFDPVPSLPMIGYEEGTATEVLCINTTKSQCLRKFSVDLFRFWKDHHNLEVYLHGVAGYQGASKEFRLVVNRDVVLLNKWADLLKDEHLAPANWWVAQNKCMVRGVDGHWKFDDYEDDQLSG</sequence>
<evidence type="ECO:0000256" key="1">
    <source>
        <dbReference type="ARBA" id="ARBA00003523"/>
    </source>
</evidence>
<dbReference type="GO" id="GO:0005737">
    <property type="term" value="C:cytoplasm"/>
    <property type="evidence" value="ECO:0007669"/>
    <property type="project" value="UniProtKB-ARBA"/>
</dbReference>
<dbReference type="Gramene" id="TraesNORUn03G04565710.1">
    <property type="protein sequence ID" value="TraesNORUn03G04565710.1"/>
    <property type="gene ID" value="TraesNORUn03G04565710"/>
</dbReference>
<dbReference type="KEGG" id="taes:123181710"/>
<dbReference type="Gene3D" id="3.40.50.1820">
    <property type="entry name" value="alpha/beta hydrolase"/>
    <property type="match status" value="1"/>
</dbReference>
<organism evidence="8">
    <name type="scientific">Triticum aestivum</name>
    <name type="common">Wheat</name>
    <dbReference type="NCBI Taxonomy" id="4565"/>
    <lineage>
        <taxon>Eukaryota</taxon>
        <taxon>Viridiplantae</taxon>
        <taxon>Streptophyta</taxon>
        <taxon>Embryophyta</taxon>
        <taxon>Tracheophyta</taxon>
        <taxon>Spermatophyta</taxon>
        <taxon>Magnoliopsida</taxon>
        <taxon>Liliopsida</taxon>
        <taxon>Poales</taxon>
        <taxon>Poaceae</taxon>
        <taxon>BOP clade</taxon>
        <taxon>Pooideae</taxon>
        <taxon>Triticodae</taxon>
        <taxon>Triticeae</taxon>
        <taxon>Triticinae</taxon>
        <taxon>Triticum</taxon>
    </lineage>
</organism>
<dbReference type="RefSeq" id="XP_044449971.1">
    <property type="nucleotide sequence ID" value="XM_044594036.1"/>
</dbReference>